<feature type="region of interest" description="Disordered" evidence="3">
    <location>
        <begin position="498"/>
        <end position="662"/>
    </location>
</feature>
<proteinExistence type="inferred from homology"/>
<feature type="domain" description="Arrestin C-terminal-like" evidence="4">
    <location>
        <begin position="182"/>
        <end position="337"/>
    </location>
</feature>
<dbReference type="InterPro" id="IPR014756">
    <property type="entry name" value="Ig_E-set"/>
</dbReference>
<dbReference type="Gene3D" id="2.60.40.640">
    <property type="match status" value="1"/>
</dbReference>
<protein>
    <recommendedName>
        <fullName evidence="4">Arrestin C-terminal-like domain-containing protein</fullName>
    </recommendedName>
</protein>
<dbReference type="InterPro" id="IPR011021">
    <property type="entry name" value="Arrestin-like_N"/>
</dbReference>
<accession>A0A9P4NAP0</accession>
<sequence length="679" mass="74092">MPRSGGGVFGGASKPVLEIKPFSPFVVFYGEPSESQDAELSGKLILRNPESMSVKSIKMTLVGMRKISWSTTTTITPQPVLSKNFFLREILQLFPTDGSKGKPHKINAGVHEWDFKFKMPSSLDESVEGLGTNFIVYSLTAVVDRGYMSKQLTATQHIRVIRTLGRDLMETMPMEQINEDIWANKLAYKITVPQKNYIVGTAITADFILIPLRKGVEISTIKMELLESRHLFCDYAGRRVSHQYDMVVAQTEGDMPANSAQVVPNDVEDADQIFDESHRFSMSLELPKSLKCCRQSVDTEYIRIAHKLRLYVNLHNPEGHTSQLLVKNHVNLFISPNLPPNDDQTVVIDTNVLNSATMRNEAHQNAPPTYGLHQLDELYHGIDPSGFITPGGRHSTMNSGSTTPFYGHSRSGSAEDLASLDAIAGGASASALHSRLHDLSLNENRSTRFAPPRQQSHHSSGNSTPHSGQDYFSRPEEPHGSNYDMEALARTPSYNTAVRTPARNPISSEDLPTYAVATSRPSSPARTPRSGRTTPSSAQSLDTLREETERNTGMNSRRASPRDSPRASDDGSLGTAASLSSSSASSYDDSSSNNTTTSLSISASSTSSAATSSSTSSLEPPRQAFHGSCSRSPGGIKLSHLPFVHHDDGGNDGNKEAGTHHEGLLHPVQAFRRALRHVG</sequence>
<dbReference type="GO" id="GO:0005886">
    <property type="term" value="C:plasma membrane"/>
    <property type="evidence" value="ECO:0007669"/>
    <property type="project" value="TreeGrafter"/>
</dbReference>
<feature type="compositionally biased region" description="Low complexity" evidence="3">
    <location>
        <begin position="517"/>
        <end position="538"/>
    </location>
</feature>
<organism evidence="5 6">
    <name type="scientific">Lojkania enalia</name>
    <dbReference type="NCBI Taxonomy" id="147567"/>
    <lineage>
        <taxon>Eukaryota</taxon>
        <taxon>Fungi</taxon>
        <taxon>Dikarya</taxon>
        <taxon>Ascomycota</taxon>
        <taxon>Pezizomycotina</taxon>
        <taxon>Dothideomycetes</taxon>
        <taxon>Pleosporomycetidae</taxon>
        <taxon>Pleosporales</taxon>
        <taxon>Pleosporales incertae sedis</taxon>
        <taxon>Lojkania</taxon>
    </lineage>
</organism>
<comment type="caution">
    <text evidence="5">The sequence shown here is derived from an EMBL/GenBank/DDBJ whole genome shotgun (WGS) entry which is preliminary data.</text>
</comment>
<evidence type="ECO:0000256" key="2">
    <source>
        <dbReference type="ARBA" id="ARBA00038766"/>
    </source>
</evidence>
<comment type="similarity">
    <text evidence="1">Belongs to the arrestin family.</text>
</comment>
<evidence type="ECO:0000256" key="3">
    <source>
        <dbReference type="SAM" id="MobiDB-lite"/>
    </source>
</evidence>
<dbReference type="InterPro" id="IPR011022">
    <property type="entry name" value="Arrestin_C-like"/>
</dbReference>
<dbReference type="SUPFAM" id="SSF81296">
    <property type="entry name" value="E set domains"/>
    <property type="match status" value="1"/>
</dbReference>
<feature type="region of interest" description="Disordered" evidence="3">
    <location>
        <begin position="383"/>
        <end position="412"/>
    </location>
</feature>
<dbReference type="PANTHER" id="PTHR11188">
    <property type="entry name" value="ARRESTIN DOMAIN CONTAINING PROTEIN"/>
    <property type="match status" value="1"/>
</dbReference>
<feature type="compositionally biased region" description="Low complexity" evidence="3">
    <location>
        <begin position="575"/>
        <end position="617"/>
    </location>
</feature>
<dbReference type="GO" id="GO:0030674">
    <property type="term" value="F:protein-macromolecule adaptor activity"/>
    <property type="evidence" value="ECO:0007669"/>
    <property type="project" value="TreeGrafter"/>
</dbReference>
<dbReference type="Proteomes" id="UP000800093">
    <property type="component" value="Unassembled WGS sequence"/>
</dbReference>
<dbReference type="Pfam" id="PF00339">
    <property type="entry name" value="Arrestin_N"/>
    <property type="match status" value="1"/>
</dbReference>
<name>A0A9P4NAP0_9PLEO</name>
<reference evidence="6" key="1">
    <citation type="journal article" date="2020" name="Stud. Mycol.">
        <title>101 Dothideomycetes genomes: A test case for predicting lifestyles and emergence of pathogens.</title>
        <authorList>
            <person name="Haridas S."/>
            <person name="Albert R."/>
            <person name="Binder M."/>
            <person name="Bloem J."/>
            <person name="LaButti K."/>
            <person name="Salamov A."/>
            <person name="Andreopoulos B."/>
            <person name="Baker S."/>
            <person name="Barry K."/>
            <person name="Bills G."/>
            <person name="Bluhm B."/>
            <person name="Cannon C."/>
            <person name="Castanera R."/>
            <person name="Culley D."/>
            <person name="Daum C."/>
            <person name="Ezra D."/>
            <person name="Gonzalez J."/>
            <person name="Henrissat B."/>
            <person name="Kuo A."/>
            <person name="Liang C."/>
            <person name="Lipzen A."/>
            <person name="Lutzoni F."/>
            <person name="Magnuson J."/>
            <person name="Mondo S."/>
            <person name="Nolan M."/>
            <person name="Ohm R."/>
            <person name="Pangilinan J."/>
            <person name="Park H.-J."/>
            <person name="Ramirez L."/>
            <person name="Alfaro M."/>
            <person name="Sun H."/>
            <person name="Tritt A."/>
            <person name="Yoshinaga Y."/>
            <person name="Zwiers L.-H."/>
            <person name="Turgeon B."/>
            <person name="Goodwin S."/>
            <person name="Spatafora J."/>
            <person name="Crous P."/>
            <person name="Grigoriev I."/>
        </authorList>
    </citation>
    <scope>NUCLEOTIDE SEQUENCE [LARGE SCALE GENOMIC DNA]</scope>
    <source>
        <strain evidence="6">CBS 304.66</strain>
    </source>
</reference>
<dbReference type="GO" id="GO:0005829">
    <property type="term" value="C:cytosol"/>
    <property type="evidence" value="ECO:0007669"/>
    <property type="project" value="TreeGrafter"/>
</dbReference>
<dbReference type="EMBL" id="ML986581">
    <property type="protein sequence ID" value="KAF2269686.1"/>
    <property type="molecule type" value="Genomic_DNA"/>
</dbReference>
<feature type="compositionally biased region" description="Basic and acidic residues" evidence="3">
    <location>
        <begin position="560"/>
        <end position="569"/>
    </location>
</feature>
<keyword evidence="6" id="KW-1185">Reference proteome</keyword>
<dbReference type="PANTHER" id="PTHR11188:SF17">
    <property type="entry name" value="FI21816P1"/>
    <property type="match status" value="1"/>
</dbReference>
<evidence type="ECO:0000313" key="5">
    <source>
        <dbReference type="EMBL" id="KAF2269686.1"/>
    </source>
</evidence>
<evidence type="ECO:0000259" key="4">
    <source>
        <dbReference type="SMART" id="SM01017"/>
    </source>
</evidence>
<evidence type="ECO:0000313" key="6">
    <source>
        <dbReference type="Proteomes" id="UP000800093"/>
    </source>
</evidence>
<feature type="compositionally biased region" description="Basic and acidic residues" evidence="3">
    <location>
        <begin position="644"/>
        <end position="662"/>
    </location>
</feature>
<dbReference type="OrthoDB" id="2333384at2759"/>
<dbReference type="GO" id="GO:0070086">
    <property type="term" value="P:ubiquitin-dependent endocytosis"/>
    <property type="evidence" value="ECO:0007669"/>
    <property type="project" value="TreeGrafter"/>
</dbReference>
<feature type="compositionally biased region" description="Polar residues" evidence="3">
    <location>
        <begin position="453"/>
        <end position="467"/>
    </location>
</feature>
<feature type="compositionally biased region" description="Polar residues" evidence="3">
    <location>
        <begin position="395"/>
        <end position="404"/>
    </location>
</feature>
<dbReference type="Pfam" id="PF02752">
    <property type="entry name" value="Arrestin_C"/>
    <property type="match status" value="1"/>
</dbReference>
<dbReference type="GO" id="GO:0031625">
    <property type="term" value="F:ubiquitin protein ligase binding"/>
    <property type="evidence" value="ECO:0007669"/>
    <property type="project" value="TreeGrafter"/>
</dbReference>
<feature type="region of interest" description="Disordered" evidence="3">
    <location>
        <begin position="448"/>
        <end position="483"/>
    </location>
</feature>
<dbReference type="AlphaFoldDB" id="A0A9P4NAP0"/>
<dbReference type="SMART" id="SM01017">
    <property type="entry name" value="Arrestin_C"/>
    <property type="match status" value="1"/>
</dbReference>
<dbReference type="InterPro" id="IPR050357">
    <property type="entry name" value="Arrestin_domain-protein"/>
</dbReference>
<gene>
    <name evidence="5" type="ORF">CC78DRAFT_539625</name>
</gene>
<dbReference type="InterPro" id="IPR014752">
    <property type="entry name" value="Arrestin-like_C"/>
</dbReference>
<comment type="subunit">
    <text evidence="2">Interacts with hulA.</text>
</comment>
<evidence type="ECO:0000256" key="1">
    <source>
        <dbReference type="ARBA" id="ARBA00005298"/>
    </source>
</evidence>